<dbReference type="InterPro" id="IPR050377">
    <property type="entry name" value="Radical_SAM_PqqE_MftC-like"/>
</dbReference>
<sequence length="433" mass="48285">MIRSGKKKELSGENPFSNFVRADIPGRFNELDVLMRQEDWLQASAQSEEIIPPYEVLIHPSSACNLACAWCIGDHVPIIAKSGSLINLVDASKTAEETLPNILSNVQNMESLIQGILDYKKKVSFLKNGKMVEREFGINTISFSGLIGEPLSSKASVLKAMNMAVESGKRVGIFTNGVLMDQRVIDVFSRIDYVHLSLDASTADVYGWLKFGDAKKGEDRFHKAVENLSKLVSKRNGDPSSSLRVNTSFILYPENYSQVYDAAKLVKEIGVDCFRVKTDNSGSRVLSPSQVLECKALLDKIEQDLVDEDFDFIRIHTFDRGVDFDRNFSKCRITDMMAAVGSDGCLYPCNYHPRPGGHNYGSAVANSFSDIWEGELRLSMKCGMPKICPDVCDPFKTRSNALLERFDSISYEVGQEKAFGYVKALSEELNIER</sequence>
<dbReference type="Proteomes" id="UP001273505">
    <property type="component" value="Unassembled WGS sequence"/>
</dbReference>
<dbReference type="Pfam" id="PF04055">
    <property type="entry name" value="Radical_SAM"/>
    <property type="match status" value="1"/>
</dbReference>
<dbReference type="InterPro" id="IPR013785">
    <property type="entry name" value="Aldolase_TIM"/>
</dbReference>
<comment type="caution">
    <text evidence="7">The sequence shown here is derived from an EMBL/GenBank/DDBJ whole genome shotgun (WGS) entry which is preliminary data.</text>
</comment>
<name>A0ABU4S581_9GAMM</name>
<evidence type="ECO:0000313" key="8">
    <source>
        <dbReference type="Proteomes" id="UP001273505"/>
    </source>
</evidence>
<dbReference type="CDD" id="cd21109">
    <property type="entry name" value="SPASM"/>
    <property type="match status" value="1"/>
</dbReference>
<keyword evidence="4" id="KW-0408">Iron</keyword>
<evidence type="ECO:0000256" key="4">
    <source>
        <dbReference type="ARBA" id="ARBA00023004"/>
    </source>
</evidence>
<dbReference type="InterPro" id="IPR007197">
    <property type="entry name" value="rSAM"/>
</dbReference>
<keyword evidence="8" id="KW-1185">Reference proteome</keyword>
<organism evidence="7 8">
    <name type="scientific">Gilvimarinus gilvus</name>
    <dbReference type="NCBI Taxonomy" id="3058038"/>
    <lineage>
        <taxon>Bacteria</taxon>
        <taxon>Pseudomonadati</taxon>
        <taxon>Pseudomonadota</taxon>
        <taxon>Gammaproteobacteria</taxon>
        <taxon>Cellvibrionales</taxon>
        <taxon>Cellvibrionaceae</taxon>
        <taxon>Gilvimarinus</taxon>
    </lineage>
</organism>
<evidence type="ECO:0000256" key="1">
    <source>
        <dbReference type="ARBA" id="ARBA00001966"/>
    </source>
</evidence>
<evidence type="ECO:0000256" key="5">
    <source>
        <dbReference type="ARBA" id="ARBA00023014"/>
    </source>
</evidence>
<feature type="domain" description="Radical SAM core" evidence="6">
    <location>
        <begin position="60"/>
        <end position="265"/>
    </location>
</feature>
<dbReference type="SFLD" id="SFLDG01067">
    <property type="entry name" value="SPASM/twitch_domain_containing"/>
    <property type="match status" value="1"/>
</dbReference>
<dbReference type="SFLD" id="SFLDS00029">
    <property type="entry name" value="Radical_SAM"/>
    <property type="match status" value="1"/>
</dbReference>
<evidence type="ECO:0000256" key="3">
    <source>
        <dbReference type="ARBA" id="ARBA00022723"/>
    </source>
</evidence>
<dbReference type="SUPFAM" id="SSF102114">
    <property type="entry name" value="Radical SAM enzymes"/>
    <property type="match status" value="1"/>
</dbReference>
<dbReference type="InterPro" id="IPR058240">
    <property type="entry name" value="rSAM_sf"/>
</dbReference>
<proteinExistence type="predicted"/>
<accession>A0ABU4S581</accession>
<evidence type="ECO:0000313" key="7">
    <source>
        <dbReference type="EMBL" id="MDX6850464.1"/>
    </source>
</evidence>
<keyword evidence="2" id="KW-0949">S-adenosyl-L-methionine</keyword>
<keyword evidence="5" id="KW-0411">Iron-sulfur</keyword>
<dbReference type="PANTHER" id="PTHR11228">
    <property type="entry name" value="RADICAL SAM DOMAIN PROTEIN"/>
    <property type="match status" value="1"/>
</dbReference>
<dbReference type="RefSeq" id="WP_302722214.1">
    <property type="nucleotide sequence ID" value="NZ_JAULRU010000514.1"/>
</dbReference>
<protein>
    <submittedName>
        <fullName evidence="7">Radical SAM protein</fullName>
    </submittedName>
</protein>
<evidence type="ECO:0000259" key="6">
    <source>
        <dbReference type="Pfam" id="PF04055"/>
    </source>
</evidence>
<dbReference type="PANTHER" id="PTHR11228:SF7">
    <property type="entry name" value="PQQA PEPTIDE CYCLASE"/>
    <property type="match status" value="1"/>
</dbReference>
<comment type="cofactor">
    <cofactor evidence="1">
        <name>[4Fe-4S] cluster</name>
        <dbReference type="ChEBI" id="CHEBI:49883"/>
    </cofactor>
</comment>
<reference evidence="7 8" key="1">
    <citation type="submission" date="2023-11" db="EMBL/GenBank/DDBJ databases">
        <title>Gilvimarinus fulvus sp. nov., isolated from the surface of Kelp.</title>
        <authorList>
            <person name="Sun Y.Y."/>
            <person name="Gong Y."/>
            <person name="Du Z.J."/>
        </authorList>
    </citation>
    <scope>NUCLEOTIDE SEQUENCE [LARGE SCALE GENOMIC DNA]</scope>
    <source>
        <strain evidence="7 8">SDUM040013</strain>
    </source>
</reference>
<dbReference type="EMBL" id="JAXAFO010000025">
    <property type="protein sequence ID" value="MDX6850464.1"/>
    <property type="molecule type" value="Genomic_DNA"/>
</dbReference>
<keyword evidence="3" id="KW-0479">Metal-binding</keyword>
<gene>
    <name evidence="7" type="ORF">SCD92_13920</name>
</gene>
<evidence type="ECO:0000256" key="2">
    <source>
        <dbReference type="ARBA" id="ARBA00022691"/>
    </source>
</evidence>
<dbReference type="Gene3D" id="3.20.20.70">
    <property type="entry name" value="Aldolase class I"/>
    <property type="match status" value="1"/>
</dbReference>